<dbReference type="AlphaFoldDB" id="A0AA51X5D1"/>
<gene>
    <name evidence="1" type="ORF">Q9312_10355</name>
</gene>
<protein>
    <submittedName>
        <fullName evidence="1">Uncharacterized protein</fullName>
    </submittedName>
</protein>
<sequence length="128" mass="14592">MDEIFGGIPMARLKPSDDKKLRALASIDSKVAEQLKKHDQLTAQLSDFLHQQKAQSRKNRNRELMIIGSCIWAEAEINERFKAGLTELLNRHATRQTDRKFLASRSWEIIENEDIENASVCTSPATPE</sequence>
<dbReference type="Proteomes" id="UP001239782">
    <property type="component" value="Chromosome"/>
</dbReference>
<proteinExistence type="predicted"/>
<keyword evidence="2" id="KW-1185">Reference proteome</keyword>
<evidence type="ECO:0000313" key="2">
    <source>
        <dbReference type="Proteomes" id="UP001239782"/>
    </source>
</evidence>
<dbReference type="KEGG" id="plei:Q9312_10355"/>
<evidence type="ECO:0000313" key="1">
    <source>
        <dbReference type="EMBL" id="WMS85614.1"/>
    </source>
</evidence>
<accession>A0AA51X5D1</accession>
<reference evidence="1 2" key="1">
    <citation type="submission" date="2023-08" db="EMBL/GenBank/DDBJ databases">
        <title>Pleionea litopenaei sp. nov., isolated from stomach of juvenile Litopenaeus vannamei.</title>
        <authorList>
            <person name="Rho A.M."/>
            <person name="Hwang C.Y."/>
        </authorList>
    </citation>
    <scope>NUCLEOTIDE SEQUENCE [LARGE SCALE GENOMIC DNA]</scope>
    <source>
        <strain evidence="1 2">HL-JVS1</strain>
    </source>
</reference>
<organism evidence="1 2">
    <name type="scientific">Pleionea litopenaei</name>
    <dbReference type="NCBI Taxonomy" id="3070815"/>
    <lineage>
        <taxon>Bacteria</taxon>
        <taxon>Pseudomonadati</taxon>
        <taxon>Pseudomonadota</taxon>
        <taxon>Gammaproteobacteria</taxon>
        <taxon>Oceanospirillales</taxon>
        <taxon>Pleioneaceae</taxon>
        <taxon>Pleionea</taxon>
    </lineage>
</organism>
<name>A0AA51X5D1_9GAMM</name>
<dbReference type="EMBL" id="CP133548">
    <property type="protein sequence ID" value="WMS85614.1"/>
    <property type="molecule type" value="Genomic_DNA"/>
</dbReference>
<dbReference type="RefSeq" id="WP_309200767.1">
    <property type="nucleotide sequence ID" value="NZ_CP133548.1"/>
</dbReference>